<organism evidence="1 2">
    <name type="scientific">Kribbella alba</name>
    <dbReference type="NCBI Taxonomy" id="190197"/>
    <lineage>
        <taxon>Bacteria</taxon>
        <taxon>Bacillati</taxon>
        <taxon>Actinomycetota</taxon>
        <taxon>Actinomycetes</taxon>
        <taxon>Propionibacteriales</taxon>
        <taxon>Kribbellaceae</taxon>
        <taxon>Kribbella</taxon>
    </lineage>
</organism>
<reference evidence="2" key="1">
    <citation type="journal article" date="2019" name="Int. J. Syst. Evol. Microbiol.">
        <title>The Global Catalogue of Microorganisms (GCM) 10K type strain sequencing project: providing services to taxonomists for standard genome sequencing and annotation.</title>
        <authorList>
            <consortium name="The Broad Institute Genomics Platform"/>
            <consortium name="The Broad Institute Genome Sequencing Center for Infectious Disease"/>
            <person name="Wu L."/>
            <person name="Ma J."/>
        </authorList>
    </citation>
    <scope>NUCLEOTIDE SEQUENCE [LARGE SCALE GENOMIC DNA]</scope>
    <source>
        <strain evidence="2">JCM 14306</strain>
    </source>
</reference>
<dbReference type="EMBL" id="BAAANE010000002">
    <property type="protein sequence ID" value="GAA1621431.1"/>
    <property type="molecule type" value="Genomic_DNA"/>
</dbReference>
<comment type="caution">
    <text evidence="1">The sequence shown here is derived from an EMBL/GenBank/DDBJ whole genome shotgun (WGS) entry which is preliminary data.</text>
</comment>
<evidence type="ECO:0000313" key="2">
    <source>
        <dbReference type="Proteomes" id="UP001501319"/>
    </source>
</evidence>
<keyword evidence="2" id="KW-1185">Reference proteome</keyword>
<dbReference type="Proteomes" id="UP001501319">
    <property type="component" value="Unassembled WGS sequence"/>
</dbReference>
<evidence type="ECO:0000313" key="1">
    <source>
        <dbReference type="EMBL" id="GAA1621431.1"/>
    </source>
</evidence>
<name>A0ABP4QSU6_9ACTN</name>
<accession>A0ABP4QSU6</accession>
<gene>
    <name evidence="1" type="ORF">GCM10009744_05580</name>
</gene>
<sequence length="80" mass="8823">MVVPDGSRDCKTHRAQAVAVQVPRVLHDFPEAGKYGRRSPAAVALGRIVLQGSVERHHCTTPVALPQIDGENQRAVWMRQ</sequence>
<protein>
    <submittedName>
        <fullName evidence="1">Uncharacterized protein</fullName>
    </submittedName>
</protein>
<proteinExistence type="predicted"/>